<keyword evidence="1" id="KW-0378">Hydrolase</keyword>
<reference evidence="1 2" key="1">
    <citation type="submission" date="2018-02" db="EMBL/GenBank/DDBJ databases">
        <title>Insights into the biology of acidophilic members of the Acidiferrobacteraceae family derived from comparative genomic analyses.</title>
        <authorList>
            <person name="Issotta F."/>
            <person name="Thyssen C."/>
            <person name="Mena C."/>
            <person name="Moya A."/>
            <person name="Bellenberg S."/>
            <person name="Sproer C."/>
            <person name="Covarrubias P.C."/>
            <person name="Sand W."/>
            <person name="Quatrini R."/>
            <person name="Vera M."/>
        </authorList>
    </citation>
    <scope>NUCLEOTIDE SEQUENCE [LARGE SCALE GENOMIC DNA]</scope>
    <source>
        <strain evidence="2">m-1</strain>
    </source>
</reference>
<evidence type="ECO:0000313" key="1">
    <source>
        <dbReference type="EMBL" id="RCN55812.1"/>
    </source>
</evidence>
<dbReference type="EMBL" id="PSYR01000002">
    <property type="protein sequence ID" value="RCN55812.1"/>
    <property type="molecule type" value="Genomic_DNA"/>
</dbReference>
<dbReference type="STRING" id="163359.A9R16_10375"/>
<dbReference type="GO" id="GO:0004519">
    <property type="term" value="F:endonuclease activity"/>
    <property type="evidence" value="ECO:0007669"/>
    <property type="project" value="UniProtKB-KW"/>
</dbReference>
<dbReference type="InterPro" id="IPR003615">
    <property type="entry name" value="HNH_nuc"/>
</dbReference>
<keyword evidence="1" id="KW-0540">Nuclease</keyword>
<dbReference type="AlphaFoldDB" id="A0A1C2G2F4"/>
<accession>A0A1C2G2F4</accession>
<dbReference type="CDD" id="cd00085">
    <property type="entry name" value="HNHc"/>
    <property type="match status" value="1"/>
</dbReference>
<dbReference type="Proteomes" id="UP000253250">
    <property type="component" value="Unassembled WGS sequence"/>
</dbReference>
<keyword evidence="2" id="KW-1185">Reference proteome</keyword>
<dbReference type="RefSeq" id="WP_065969726.1">
    <property type="nucleotide sequence ID" value="NZ_CP080624.1"/>
</dbReference>
<keyword evidence="1" id="KW-0255">Endonuclease</keyword>
<proteinExistence type="predicted"/>
<sequence>MIELVLSVKPGAFREEDPDHDQADRAFQAVRLLAFERDQGVCQGCGLMTQAQSGRTGYFEIHHRDNDHGNNDLGNLVTVCPFCHAVFHFGLAHVQGRGFFVPARGLTQRALHRLLLLMWAESFQADPLCQSAATAVRDWIDQGVTRMAHPDYQAWADGAAIANALREALQKQDAGRAQRLQAGLSQLLLVPHLEAAAYRNALRHWSQALATRWTPGRVTRFLAEVP</sequence>
<organism evidence="1 2">
    <name type="scientific">Acidiferrobacter thiooxydans</name>
    <dbReference type="NCBI Taxonomy" id="163359"/>
    <lineage>
        <taxon>Bacteria</taxon>
        <taxon>Pseudomonadati</taxon>
        <taxon>Pseudomonadota</taxon>
        <taxon>Gammaproteobacteria</taxon>
        <taxon>Acidiferrobacterales</taxon>
        <taxon>Acidiferrobacteraceae</taxon>
        <taxon>Acidiferrobacter</taxon>
    </lineage>
</organism>
<dbReference type="Gene3D" id="1.10.30.50">
    <property type="match status" value="1"/>
</dbReference>
<dbReference type="SMART" id="SM00507">
    <property type="entry name" value="HNHc"/>
    <property type="match status" value="1"/>
</dbReference>
<protein>
    <submittedName>
        <fullName evidence="1">HNH endonuclease</fullName>
    </submittedName>
</protein>
<gene>
    <name evidence="1" type="ORF">C4900_07785</name>
</gene>
<evidence type="ECO:0000313" key="2">
    <source>
        <dbReference type="Proteomes" id="UP000253250"/>
    </source>
</evidence>
<comment type="caution">
    <text evidence="1">The sequence shown here is derived from an EMBL/GenBank/DDBJ whole genome shotgun (WGS) entry which is preliminary data.</text>
</comment>
<name>A0A1C2G2F4_9GAMM</name>